<evidence type="ECO:0000256" key="1">
    <source>
        <dbReference type="SAM" id="Phobius"/>
    </source>
</evidence>
<proteinExistence type="predicted"/>
<gene>
    <name evidence="2" type="ORF">J3U88_17370</name>
</gene>
<dbReference type="PANTHER" id="PTHR35337">
    <property type="entry name" value="SLR1478 PROTEIN"/>
    <property type="match status" value="1"/>
</dbReference>
<dbReference type="Pfam" id="PF01944">
    <property type="entry name" value="SpoIIM"/>
    <property type="match status" value="1"/>
</dbReference>
<dbReference type="InterPro" id="IPR002798">
    <property type="entry name" value="SpoIIM-like"/>
</dbReference>
<feature type="transmembrane region" description="Helical" evidence="1">
    <location>
        <begin position="178"/>
        <end position="203"/>
    </location>
</feature>
<feature type="transmembrane region" description="Helical" evidence="1">
    <location>
        <begin position="291"/>
        <end position="311"/>
    </location>
</feature>
<dbReference type="EMBL" id="JAFREP010000016">
    <property type="protein sequence ID" value="MBO1320249.1"/>
    <property type="molecule type" value="Genomic_DNA"/>
</dbReference>
<evidence type="ECO:0000313" key="2">
    <source>
        <dbReference type="EMBL" id="MBO1320249.1"/>
    </source>
</evidence>
<sequence>MKQEQFEKRHQNAWMEFENCLDRLQKGVGDGADIEQFDSRYRQICKHLSLATDRHYSNHLVVRLNRLAMQGHQVFYRRGSGGIHGFFRLMAWDFPRAVRREAKLFWLCNLIFYGPFFLMIALLQFDPDLIYTLLPREQVSQVEAMYVDAHNRDVDLSERFAMFGHYIQNNIGIAFRTFAGGIFAGVGSLFFMLLNGFFIGAIFGHLGQMPYSHNLFSFVCTHGAFELTAIVLAGVAGCRIGLAVIAPGPWSRREALRQAGERTLPIVYGMTVFLVLAAAIEAFYSPFQINLWIKYPLAFLLWTAVFAYLGLAGRTHES</sequence>
<keyword evidence="1" id="KW-1133">Transmembrane helix</keyword>
<evidence type="ECO:0000313" key="3">
    <source>
        <dbReference type="Proteomes" id="UP000664417"/>
    </source>
</evidence>
<keyword evidence="1" id="KW-0812">Transmembrane</keyword>
<comment type="caution">
    <text evidence="2">The sequence shown here is derived from an EMBL/GenBank/DDBJ whole genome shotgun (WGS) entry which is preliminary data.</text>
</comment>
<feature type="transmembrane region" description="Helical" evidence="1">
    <location>
        <begin position="266"/>
        <end position="284"/>
    </location>
</feature>
<reference evidence="2" key="1">
    <citation type="submission" date="2021-03" db="EMBL/GenBank/DDBJ databases">
        <authorList>
            <person name="Wang G."/>
        </authorList>
    </citation>
    <scope>NUCLEOTIDE SEQUENCE</scope>
    <source>
        <strain evidence="2">KCTC 12899</strain>
    </source>
</reference>
<protein>
    <submittedName>
        <fullName evidence="2">Stage II sporulation protein M</fullName>
    </submittedName>
</protein>
<dbReference type="Proteomes" id="UP000664417">
    <property type="component" value="Unassembled WGS sequence"/>
</dbReference>
<dbReference type="RefSeq" id="WP_207860203.1">
    <property type="nucleotide sequence ID" value="NZ_JAFREP010000016.1"/>
</dbReference>
<organism evidence="2 3">
    <name type="scientific">Acanthopleuribacter pedis</name>
    <dbReference type="NCBI Taxonomy" id="442870"/>
    <lineage>
        <taxon>Bacteria</taxon>
        <taxon>Pseudomonadati</taxon>
        <taxon>Acidobacteriota</taxon>
        <taxon>Holophagae</taxon>
        <taxon>Acanthopleuribacterales</taxon>
        <taxon>Acanthopleuribacteraceae</taxon>
        <taxon>Acanthopleuribacter</taxon>
    </lineage>
</organism>
<dbReference type="AlphaFoldDB" id="A0A8J7U4X9"/>
<keyword evidence="3" id="KW-1185">Reference proteome</keyword>
<feature type="transmembrane region" description="Helical" evidence="1">
    <location>
        <begin position="104"/>
        <end position="125"/>
    </location>
</feature>
<feature type="transmembrane region" description="Helical" evidence="1">
    <location>
        <begin position="224"/>
        <end position="246"/>
    </location>
</feature>
<keyword evidence="1" id="KW-0472">Membrane</keyword>
<dbReference type="PANTHER" id="PTHR35337:SF1">
    <property type="entry name" value="SLR1478 PROTEIN"/>
    <property type="match status" value="1"/>
</dbReference>
<accession>A0A8J7U4X9</accession>
<name>A0A8J7U4X9_9BACT</name>